<evidence type="ECO:0000313" key="3">
    <source>
        <dbReference type="Proteomes" id="UP000032180"/>
    </source>
</evidence>
<dbReference type="Proteomes" id="UP000032180">
    <property type="component" value="Chromosome 11"/>
</dbReference>
<dbReference type="AlphaFoldDB" id="A0A0D9XPN1"/>
<dbReference type="Pfam" id="PF07762">
    <property type="entry name" value="DUF1618"/>
    <property type="match status" value="2"/>
</dbReference>
<reference evidence="3" key="2">
    <citation type="submission" date="2013-12" db="EMBL/GenBank/DDBJ databases">
        <authorList>
            <person name="Yu Y."/>
            <person name="Lee S."/>
            <person name="de Baynast K."/>
            <person name="Wissotski M."/>
            <person name="Liu L."/>
            <person name="Talag J."/>
            <person name="Goicoechea J."/>
            <person name="Angelova A."/>
            <person name="Jetty R."/>
            <person name="Kudrna D."/>
            <person name="Golser W."/>
            <person name="Rivera L."/>
            <person name="Zhang J."/>
            <person name="Wing R."/>
        </authorList>
    </citation>
    <scope>NUCLEOTIDE SEQUENCE</scope>
</reference>
<name>A0A0D9XPN1_9ORYZ</name>
<evidence type="ECO:0000313" key="2">
    <source>
        <dbReference type="EnsemblPlants" id="LPERR11G04210.1"/>
    </source>
</evidence>
<accession>A0A0D9XPN1</accession>
<dbReference type="eggNOG" id="ENOG502R7NY">
    <property type="taxonomic scope" value="Eukaryota"/>
</dbReference>
<dbReference type="PANTHER" id="PTHR33074:SF76">
    <property type="entry name" value="OS11G0569701 PROTEIN"/>
    <property type="match status" value="1"/>
</dbReference>
<feature type="domain" description="DUF1618" evidence="1">
    <location>
        <begin position="3"/>
        <end position="94"/>
    </location>
</feature>
<reference evidence="2 3" key="1">
    <citation type="submission" date="2012-08" db="EMBL/GenBank/DDBJ databases">
        <title>Oryza genome evolution.</title>
        <authorList>
            <person name="Wing R.A."/>
        </authorList>
    </citation>
    <scope>NUCLEOTIDE SEQUENCE</scope>
</reference>
<feature type="domain" description="DUF1618" evidence="1">
    <location>
        <begin position="514"/>
        <end position="669"/>
    </location>
</feature>
<reference evidence="2" key="3">
    <citation type="submission" date="2015-04" db="UniProtKB">
        <authorList>
            <consortium name="EnsemblPlants"/>
        </authorList>
    </citation>
    <scope>IDENTIFICATION</scope>
</reference>
<keyword evidence="3" id="KW-1185">Reference proteome</keyword>
<dbReference type="HOGENOM" id="CLU_336907_0_0_1"/>
<evidence type="ECO:0000259" key="1">
    <source>
        <dbReference type="Pfam" id="PF07762"/>
    </source>
</evidence>
<dbReference type="EnsemblPlants" id="LPERR11G04210.1">
    <property type="protein sequence ID" value="LPERR11G04210.1"/>
    <property type="gene ID" value="LPERR11G04210"/>
</dbReference>
<dbReference type="Gramene" id="LPERR11G04210.1">
    <property type="protein sequence ID" value="LPERR11G04210.1"/>
    <property type="gene ID" value="LPERR11G04210"/>
</dbReference>
<sequence>MTDRTVCVTDGGDTLKFVDIFARCCCGGPGVTTCDHSSRAFVINTWTLRMTDMTWVMDAIVAATELWSLNTYVGLPHKKPTYPVVSIDDSHIICFLVWIDDESYCPDLFWKIMLDTRSKSLLSVIRYEHSRQQRRPCWMPFPGNTYLPSKIFDHLISDVTCSNDSTKPQVIANILASTSSRSSSHELSAKRQASPDEILAALEEIPDLASDELLKAYSILVNDNGRRFRSLLMLPMSLRKKWLLIEIKNSEACSICSACTDKIHVNMDASFVAASCCGSSGMVIRDHDVSVLAGTARIHDPRWLLLEPEVLRKYEKGSEWRFSKFCPSTAGADPNTEATCLNSAGHVIRVFLCRESPPASSRLCYTSTPNHDESGGGPRVTIVAVHAHSVLIQMSYKKYAHGNEHGLDHFVYSSGGAAAAPSLSLLPIHGKQKEKRLDDANTGLLCRGERDLVVAELTDLDVEEDEDEAELLVFRSGEWRNKCAVIIHDEGKEDELYGWRTDMVVPVGDRLLCWVDLYRGVILCDMFDNDDDDEALQLRYVSLPVDVPVGQFDFDQEYDGYEDFECKPKNPRFCRMTDRTVCVTDGGNTLKFVNIFPRCCCGCPGVTTCSHSSTAFIINTWTLRMDDLTWVMDAIVDATELWSLNAYAGLPHKKPRYPVMSIVDSHIICLLVCIDELSSRPDIFWKIMLDTRSKRLLSVICYEQSWQQRRRPCWLPYPGNTYFPSKIFDYLISDVTCSNDSRKSEVIADTPATTVIANISSRSSSHELSEKRLKVTEIASPEEILAALEEIPDLASDDLLKAYSILINDNGRRFRSLLVLPKRLRKKWLLIEIKNSEACSNCFACTNKIHVPEH</sequence>
<protein>
    <recommendedName>
        <fullName evidence="1">DUF1618 domain-containing protein</fullName>
    </recommendedName>
</protein>
<dbReference type="PANTHER" id="PTHR33074">
    <property type="entry name" value="EXPRESSED PROTEIN-RELATED"/>
    <property type="match status" value="1"/>
</dbReference>
<dbReference type="InterPro" id="IPR011676">
    <property type="entry name" value="DUF1618"/>
</dbReference>
<proteinExistence type="predicted"/>
<organism evidence="2 3">
    <name type="scientific">Leersia perrieri</name>
    <dbReference type="NCBI Taxonomy" id="77586"/>
    <lineage>
        <taxon>Eukaryota</taxon>
        <taxon>Viridiplantae</taxon>
        <taxon>Streptophyta</taxon>
        <taxon>Embryophyta</taxon>
        <taxon>Tracheophyta</taxon>
        <taxon>Spermatophyta</taxon>
        <taxon>Magnoliopsida</taxon>
        <taxon>Liliopsida</taxon>
        <taxon>Poales</taxon>
        <taxon>Poaceae</taxon>
        <taxon>BOP clade</taxon>
        <taxon>Oryzoideae</taxon>
        <taxon>Oryzeae</taxon>
        <taxon>Oryzinae</taxon>
        <taxon>Leersia</taxon>
    </lineage>
</organism>